<evidence type="ECO:0000313" key="2">
    <source>
        <dbReference type="Proteomes" id="UP000188937"/>
    </source>
</evidence>
<dbReference type="Pfam" id="PF20159">
    <property type="entry name" value="YidB"/>
    <property type="match status" value="1"/>
</dbReference>
<evidence type="ECO:0008006" key="3">
    <source>
        <dbReference type="Google" id="ProtNLM"/>
    </source>
</evidence>
<proteinExistence type="predicted"/>
<dbReference type="Gene3D" id="1.10.10.690">
    <property type="entry name" value="YidB-like"/>
    <property type="match status" value="1"/>
</dbReference>
<dbReference type="STRING" id="435.A0U92_00745"/>
<dbReference type="EMBL" id="CP014692">
    <property type="protein sequence ID" value="AQS83530.1"/>
    <property type="molecule type" value="Genomic_DNA"/>
</dbReference>
<evidence type="ECO:0000313" key="1">
    <source>
        <dbReference type="EMBL" id="AQS83530.1"/>
    </source>
</evidence>
<dbReference type="eggNOG" id="COG3753">
    <property type="taxonomic scope" value="Bacteria"/>
</dbReference>
<dbReference type="Proteomes" id="UP000188937">
    <property type="component" value="Chromosome"/>
</dbReference>
<accession>A0A1U9KCN1</accession>
<organism evidence="1 2">
    <name type="scientific">Acetobacter aceti</name>
    <dbReference type="NCBI Taxonomy" id="435"/>
    <lineage>
        <taxon>Bacteria</taxon>
        <taxon>Pseudomonadati</taxon>
        <taxon>Pseudomonadota</taxon>
        <taxon>Alphaproteobacteria</taxon>
        <taxon>Acetobacterales</taxon>
        <taxon>Acetobacteraceae</taxon>
        <taxon>Acetobacter</taxon>
        <taxon>Acetobacter subgen. Acetobacter</taxon>
    </lineage>
</organism>
<gene>
    <name evidence="1" type="ORF">A0U92_00745</name>
</gene>
<sequence>MSVFDNLVGKVSSALGVDLHEKLGEQIQALLQPEMIQSIIAKADEAGLGDKVRSWVGKGDNLPVSPDEIRQILGNSEVQALVSRTGLPAETLLPALTHFLPQAVDKKTPEGEA</sequence>
<name>A0A1U9KCN1_ACEAC</name>
<dbReference type="KEGG" id="aace:A0U92_00745"/>
<protein>
    <recommendedName>
        <fullName evidence="3">DUF937 domain-containing protein</fullName>
    </recommendedName>
</protein>
<dbReference type="InterPro" id="IPR045372">
    <property type="entry name" value="YidB"/>
</dbReference>
<dbReference type="InterPro" id="IPR027405">
    <property type="entry name" value="YidB-like"/>
</dbReference>
<keyword evidence="2" id="KW-1185">Reference proteome</keyword>
<dbReference type="SUPFAM" id="SSF140804">
    <property type="entry name" value="YidB-like"/>
    <property type="match status" value="1"/>
</dbReference>
<dbReference type="RefSeq" id="WP_077811565.1">
    <property type="nucleotide sequence ID" value="NZ_CP014692.1"/>
</dbReference>
<reference evidence="1 2" key="1">
    <citation type="submission" date="2016-03" db="EMBL/GenBank/DDBJ databases">
        <title>Acetic acid bacteria sequencing.</title>
        <authorList>
            <person name="Brandt J."/>
            <person name="Jakob F."/>
            <person name="Vogel R.F."/>
        </authorList>
    </citation>
    <scope>NUCLEOTIDE SEQUENCE [LARGE SCALE GENOMIC DNA]</scope>
    <source>
        <strain evidence="1 2">TMW2.1153</strain>
    </source>
</reference>
<dbReference type="AlphaFoldDB" id="A0A1U9KCN1"/>
<dbReference type="OrthoDB" id="4235777at2"/>